<protein>
    <submittedName>
        <fullName evidence="2">Uncharacterized protein</fullName>
    </submittedName>
</protein>
<accession>A0A9W8NK84</accession>
<comment type="caution">
    <text evidence="2">The sequence shown here is derived from an EMBL/GenBank/DDBJ whole genome shotgun (WGS) entry which is preliminary data.</text>
</comment>
<proteinExistence type="predicted"/>
<dbReference type="EMBL" id="JANPWZ010000244">
    <property type="protein sequence ID" value="KAJ3578210.1"/>
    <property type="molecule type" value="Genomic_DNA"/>
</dbReference>
<name>A0A9W8NK84_9PEZI</name>
<keyword evidence="3" id="KW-1185">Reference proteome</keyword>
<evidence type="ECO:0000256" key="1">
    <source>
        <dbReference type="SAM" id="MobiDB-lite"/>
    </source>
</evidence>
<dbReference type="Proteomes" id="UP001148614">
    <property type="component" value="Unassembled WGS sequence"/>
</dbReference>
<organism evidence="2 3">
    <name type="scientific">Xylaria arbuscula</name>
    <dbReference type="NCBI Taxonomy" id="114810"/>
    <lineage>
        <taxon>Eukaryota</taxon>
        <taxon>Fungi</taxon>
        <taxon>Dikarya</taxon>
        <taxon>Ascomycota</taxon>
        <taxon>Pezizomycotina</taxon>
        <taxon>Sordariomycetes</taxon>
        <taxon>Xylariomycetidae</taxon>
        <taxon>Xylariales</taxon>
        <taxon>Xylariaceae</taxon>
        <taxon>Xylaria</taxon>
    </lineage>
</organism>
<gene>
    <name evidence="2" type="ORF">NPX13_g2358</name>
</gene>
<dbReference type="AlphaFoldDB" id="A0A9W8NK84"/>
<reference evidence="2" key="1">
    <citation type="submission" date="2022-07" db="EMBL/GenBank/DDBJ databases">
        <title>Genome Sequence of Xylaria arbuscula.</title>
        <authorList>
            <person name="Buettner E."/>
        </authorList>
    </citation>
    <scope>NUCLEOTIDE SEQUENCE</scope>
    <source>
        <strain evidence="2">VT107</strain>
    </source>
</reference>
<feature type="region of interest" description="Disordered" evidence="1">
    <location>
        <begin position="71"/>
        <end position="94"/>
    </location>
</feature>
<evidence type="ECO:0000313" key="2">
    <source>
        <dbReference type="EMBL" id="KAJ3578210.1"/>
    </source>
</evidence>
<sequence>MPNQDIPEKALVLGKDLSYQDPSLSIRKYTGKIFAFASRQHHVKLPIPPHLSIFLQSTPIISRCLAGGETQQQWDDQVPDAPSPASAACRPNFG</sequence>
<evidence type="ECO:0000313" key="3">
    <source>
        <dbReference type="Proteomes" id="UP001148614"/>
    </source>
</evidence>